<name>A0A076FRC5_9CAUD</name>
<evidence type="ECO:0000313" key="1">
    <source>
        <dbReference type="EMBL" id="AII21861.1"/>
    </source>
</evidence>
<organism evidence="1 2">
    <name type="scientific">Pseudomonas phage PaMx73</name>
    <dbReference type="NCBI Taxonomy" id="1175655"/>
    <lineage>
        <taxon>Viruses</taxon>
        <taxon>Duplodnaviria</taxon>
        <taxon>Heunggongvirae</taxon>
        <taxon>Uroviricota</taxon>
        <taxon>Caudoviricetes</taxon>
        <taxon>Casadabanvirus</taxon>
        <taxon>Casadabanvirus JBD26</taxon>
        <taxon>Casadabanvirus D3112</taxon>
    </lineage>
</organism>
<dbReference type="Proteomes" id="UP000006183">
    <property type="component" value="Segment"/>
</dbReference>
<sequence>MTTAEPFDYLFLETLLVERIRAEVPGLQDVSGIPDLATLDEQRQGSPCVYVVYLGDEIGTGASHQGGSRAIQTVTQHWAAVLTLYYADAQGDGQGARREAGPLLGQLLKALTGWVPDQGVSPLARSPQASPVSYSNGFFYFPLVFTANFVFPRLKSWKP</sequence>
<proteinExistence type="predicted"/>
<dbReference type="InterPro" id="IPR038042">
    <property type="entry name" value="Gp37-like"/>
</dbReference>
<gene>
    <name evidence="1" type="ORF">PaMx73_41</name>
</gene>
<dbReference type="Pfam" id="PF23840">
    <property type="entry name" value="Phage_tail_terminator"/>
    <property type="match status" value="1"/>
</dbReference>
<dbReference type="EMBL" id="JQ067085">
    <property type="protein sequence ID" value="AII21861.1"/>
    <property type="molecule type" value="Genomic_DNA"/>
</dbReference>
<accession>A0A076FRC5</accession>
<dbReference type="Gene3D" id="3.30.2000.10">
    <property type="entry name" value="Phage tail protein-like"/>
    <property type="match status" value="1"/>
</dbReference>
<reference evidence="1 2" key="1">
    <citation type="journal article" date="2012" name="Appl. Environ. Microbiol.">
        <title>High Diversity and Novel Species of Pseudomonas aeruginosa Bacteriophages.</title>
        <authorList>
            <person name="Sepulveda-Robles O."/>
            <person name="Kameyama L."/>
            <person name="Guarneros G."/>
        </authorList>
    </citation>
    <scope>NUCLEOTIDE SEQUENCE [LARGE SCALE GENOMIC DNA]</scope>
</reference>
<protein>
    <submittedName>
        <fullName evidence="1">Virion structural protein</fullName>
    </submittedName>
</protein>
<evidence type="ECO:0000313" key="2">
    <source>
        <dbReference type="Proteomes" id="UP000006183"/>
    </source>
</evidence>
<dbReference type="InterPro" id="IPR056912">
    <property type="entry name" value="Phage_JBD30_tail_term-like"/>
</dbReference>